<gene>
    <name evidence="1" type="ORF">F387_01971</name>
</gene>
<keyword evidence="2" id="KW-1185">Reference proteome</keyword>
<dbReference type="EMBL" id="AOBV01000016">
    <property type="protein sequence ID" value="ELV07248.1"/>
    <property type="molecule type" value="Genomic_DNA"/>
</dbReference>
<sequence length="162" mass="19130">MTIVTERISKENFEKYDIARLNKRYSYATGSFEWVIDRERDIWLREYYTPVDRDDGGRITGPTEYDYYWQGHFLIAKIRVVGYENDRTETSRPTWQKAWFSIVSIEIPVELKGSEANILKDLTCLLIKKSQTGLKEEFGVDQKDNEVDASECQFIIKNRCPH</sequence>
<dbReference type="AlphaFoldDB" id="L8XT87"/>
<reference evidence="1 2" key="1">
    <citation type="journal article" date="2013" name="Genome Announc.">
        <title>Complete Genome Sequence of Wohlfahrtiimonas chitiniclastica Strain SH04, Isolated from Chrysomya megacephala Collected from Pudong International Airport in China.</title>
        <authorList>
            <person name="Cao X.M."/>
            <person name="Chen T."/>
            <person name="Xu L.Z."/>
            <person name="Yao L.S."/>
            <person name="Qi J."/>
            <person name="Zhang X.L."/>
            <person name="Yan Q.L."/>
            <person name="Deng Y.H."/>
            <person name="Guo T.Y."/>
            <person name="Wang J."/>
            <person name="Hu K.X."/>
            <person name="Xu B.L."/>
        </authorList>
    </citation>
    <scope>NUCLEOTIDE SEQUENCE [LARGE SCALE GENOMIC DNA]</scope>
    <source>
        <strain evidence="1 2">SH04</strain>
    </source>
</reference>
<name>L8XT87_9GAMM</name>
<evidence type="ECO:0000313" key="1">
    <source>
        <dbReference type="EMBL" id="ELV07248.1"/>
    </source>
</evidence>
<comment type="caution">
    <text evidence="1">The sequence shown here is derived from an EMBL/GenBank/DDBJ whole genome shotgun (WGS) entry which is preliminary data.</text>
</comment>
<proteinExistence type="predicted"/>
<organism evidence="1 2">
    <name type="scientific">Wohlfahrtiimonas chitiniclastica SH04</name>
    <dbReference type="NCBI Taxonomy" id="1261130"/>
    <lineage>
        <taxon>Bacteria</taxon>
        <taxon>Pseudomonadati</taxon>
        <taxon>Pseudomonadota</taxon>
        <taxon>Gammaproteobacteria</taxon>
        <taxon>Cardiobacteriales</taxon>
        <taxon>Ignatzschineriaceae</taxon>
        <taxon>Wohlfahrtiimonas</taxon>
    </lineage>
</organism>
<dbReference type="Proteomes" id="UP000011617">
    <property type="component" value="Unassembled WGS sequence"/>
</dbReference>
<evidence type="ECO:0000313" key="2">
    <source>
        <dbReference type="Proteomes" id="UP000011617"/>
    </source>
</evidence>
<protein>
    <submittedName>
        <fullName evidence="1">Uncharacterized protein</fullName>
    </submittedName>
</protein>
<dbReference type="RefSeq" id="WP_008316892.1">
    <property type="nucleotide sequence ID" value="NZ_KB372787.1"/>
</dbReference>
<accession>L8XT87</accession>
<dbReference type="OrthoDB" id="7064567at2"/>
<dbReference type="HOGENOM" id="CLU_1634718_0_0_6"/>